<sequence>MTNATANGVQFNDALKSAKEVEDFVIDVRRDLHLHPEISLQEERTIKVVTEELKRMDIEVEIVPDGGIIGIIHGEQAGKSLVLRADLDALPMKEEEWNLKERKVVVSTNDGAAHTCGHDGHTAMLLGAAKILTQNKDKLKGKVILAFEQGEENGTGIYNILNRLIDIGADGIWGIHLKSDVPSGKISVDAGPRMAGAFSFHVSIIGKSGHGSRPDLSISPLDCFTDFYMNLRAMRLSALDPFKPITYSVGSISSGSAPNVIPETLQFSGTVRYLNYEQGLHAEREFKRILEKTCELHQCTYEFIKEPKAVDLFVYNQEDCASIALEAVKNSIGEDAVYQYPAWMASETFAYYQKYFPGVFAFLGIENEEKGIGAEHHNAYFDLDEDVLKLGVATTVQYTIDFLNSNQEIKFSPELKKPEDLVANSR</sequence>
<dbReference type="RefSeq" id="WP_381440651.1">
    <property type="nucleotide sequence ID" value="NZ_JBHSNO010000022.1"/>
</dbReference>
<dbReference type="PANTHER" id="PTHR11014">
    <property type="entry name" value="PEPTIDASE M20 FAMILY MEMBER"/>
    <property type="match status" value="1"/>
</dbReference>
<reference evidence="3" key="1">
    <citation type="journal article" date="2019" name="Int. J. Syst. Evol. Microbiol.">
        <title>The Global Catalogue of Microorganisms (GCM) 10K type strain sequencing project: providing services to taxonomists for standard genome sequencing and annotation.</title>
        <authorList>
            <consortium name="The Broad Institute Genomics Platform"/>
            <consortium name="The Broad Institute Genome Sequencing Center for Infectious Disease"/>
            <person name="Wu L."/>
            <person name="Ma J."/>
        </authorList>
    </citation>
    <scope>NUCLEOTIDE SEQUENCE [LARGE SCALE GENOMIC DNA]</scope>
    <source>
        <strain evidence="3">CGMCC 4.1434</strain>
    </source>
</reference>
<protein>
    <submittedName>
        <fullName evidence="2">Amidohydrolase</fullName>
    </submittedName>
</protein>
<name>A0ABW0TUK4_9BACL</name>
<accession>A0ABW0TUK4</accession>
<dbReference type="PANTHER" id="PTHR11014:SF63">
    <property type="entry name" value="METALLOPEPTIDASE, PUTATIVE (AFU_ORTHOLOGUE AFUA_6G09600)-RELATED"/>
    <property type="match status" value="1"/>
</dbReference>
<dbReference type="NCBIfam" id="TIGR01891">
    <property type="entry name" value="amidohydrolases"/>
    <property type="match status" value="1"/>
</dbReference>
<dbReference type="Gene3D" id="3.30.70.360">
    <property type="match status" value="1"/>
</dbReference>
<dbReference type="InterPro" id="IPR011650">
    <property type="entry name" value="Peptidase_M20_dimer"/>
</dbReference>
<comment type="caution">
    <text evidence="2">The sequence shown here is derived from an EMBL/GenBank/DDBJ whole genome shotgun (WGS) entry which is preliminary data.</text>
</comment>
<dbReference type="Proteomes" id="UP001596109">
    <property type="component" value="Unassembled WGS sequence"/>
</dbReference>
<dbReference type="Pfam" id="PF07687">
    <property type="entry name" value="M20_dimer"/>
    <property type="match status" value="1"/>
</dbReference>
<dbReference type="Pfam" id="PF01546">
    <property type="entry name" value="Peptidase_M20"/>
    <property type="match status" value="1"/>
</dbReference>
<evidence type="ECO:0000259" key="1">
    <source>
        <dbReference type="Pfam" id="PF07687"/>
    </source>
</evidence>
<dbReference type="InterPro" id="IPR017439">
    <property type="entry name" value="Amidohydrolase"/>
</dbReference>
<organism evidence="2 3">
    <name type="scientific">Sporosarcina soli</name>
    <dbReference type="NCBI Taxonomy" id="334736"/>
    <lineage>
        <taxon>Bacteria</taxon>
        <taxon>Bacillati</taxon>
        <taxon>Bacillota</taxon>
        <taxon>Bacilli</taxon>
        <taxon>Bacillales</taxon>
        <taxon>Caryophanaceae</taxon>
        <taxon>Sporosarcina</taxon>
    </lineage>
</organism>
<feature type="domain" description="Peptidase M20 dimerisation" evidence="1">
    <location>
        <begin position="196"/>
        <end position="294"/>
    </location>
</feature>
<dbReference type="EMBL" id="JBHSNO010000022">
    <property type="protein sequence ID" value="MFC5592048.1"/>
    <property type="molecule type" value="Genomic_DNA"/>
</dbReference>
<proteinExistence type="predicted"/>
<dbReference type="InterPro" id="IPR002933">
    <property type="entry name" value="Peptidase_M20"/>
</dbReference>
<dbReference type="InterPro" id="IPR036264">
    <property type="entry name" value="Bact_exopeptidase_dim_dom"/>
</dbReference>
<dbReference type="Gene3D" id="3.40.630.10">
    <property type="entry name" value="Zn peptidases"/>
    <property type="match status" value="1"/>
</dbReference>
<evidence type="ECO:0000313" key="3">
    <source>
        <dbReference type="Proteomes" id="UP001596109"/>
    </source>
</evidence>
<gene>
    <name evidence="2" type="ORF">ACFPRA_24525</name>
</gene>
<dbReference type="SUPFAM" id="SSF53187">
    <property type="entry name" value="Zn-dependent exopeptidases"/>
    <property type="match status" value="1"/>
</dbReference>
<dbReference type="SUPFAM" id="SSF55031">
    <property type="entry name" value="Bacterial exopeptidase dimerisation domain"/>
    <property type="match status" value="1"/>
</dbReference>
<keyword evidence="3" id="KW-1185">Reference proteome</keyword>
<evidence type="ECO:0000313" key="2">
    <source>
        <dbReference type="EMBL" id="MFC5592048.1"/>
    </source>
</evidence>
<dbReference type="PIRSF" id="PIRSF005962">
    <property type="entry name" value="Pept_M20D_amidohydro"/>
    <property type="match status" value="1"/>
</dbReference>